<dbReference type="InterPro" id="IPR025352">
    <property type="entry name" value="DUF4256"/>
</dbReference>
<name>A0A955RHK8_9BACT</name>
<protein>
    <submittedName>
        <fullName evidence="1">DUF4256 domain-containing protein</fullName>
    </submittedName>
</protein>
<gene>
    <name evidence="1" type="ORF">KC660_00565</name>
</gene>
<dbReference type="AlphaFoldDB" id="A0A955RHK8"/>
<evidence type="ECO:0000313" key="1">
    <source>
        <dbReference type="EMBL" id="MCA9381883.1"/>
    </source>
</evidence>
<dbReference type="EMBL" id="JAGQLG010000019">
    <property type="protein sequence ID" value="MCA9381883.1"/>
    <property type="molecule type" value="Genomic_DNA"/>
</dbReference>
<reference evidence="1" key="2">
    <citation type="journal article" date="2021" name="Microbiome">
        <title>Successional dynamics and alternative stable states in a saline activated sludge microbial community over 9 years.</title>
        <authorList>
            <person name="Wang Y."/>
            <person name="Ye J."/>
            <person name="Ju F."/>
            <person name="Liu L."/>
            <person name="Boyd J.A."/>
            <person name="Deng Y."/>
            <person name="Parks D.H."/>
            <person name="Jiang X."/>
            <person name="Yin X."/>
            <person name="Woodcroft B.J."/>
            <person name="Tyson G.W."/>
            <person name="Hugenholtz P."/>
            <person name="Polz M.F."/>
            <person name="Zhang T."/>
        </authorList>
    </citation>
    <scope>NUCLEOTIDE SEQUENCE</scope>
    <source>
        <strain evidence="1">HKST-UBA10</strain>
    </source>
</reference>
<sequence>MSMAPKGGSSIKKVEVNKSLSTEQAKELMKTLQSRFEDNMNRHKGISWAKVEAKLNNNKEILSSLFAMETTGGEPDVIEYDQATDMYTFCDCSAESPSNRRSICYDQEGEDQRIKKGIHPGGNAVELASKMGVELLDEEQYRELQEVGEFDTKTSSWLKTPDEIRKLGGAIFGDRRFDTVFIYHNGAESFYSARGFRGLVRV</sequence>
<dbReference type="Pfam" id="PF14066">
    <property type="entry name" value="DUF4256"/>
    <property type="match status" value="1"/>
</dbReference>
<accession>A0A955RHK8</accession>
<dbReference type="Proteomes" id="UP000782843">
    <property type="component" value="Unassembled WGS sequence"/>
</dbReference>
<comment type="caution">
    <text evidence="1">The sequence shown here is derived from an EMBL/GenBank/DDBJ whole genome shotgun (WGS) entry which is preliminary data.</text>
</comment>
<evidence type="ECO:0000313" key="2">
    <source>
        <dbReference type="Proteomes" id="UP000782843"/>
    </source>
</evidence>
<proteinExistence type="predicted"/>
<organism evidence="1 2">
    <name type="scientific">Candidatus Dojkabacteria bacterium</name>
    <dbReference type="NCBI Taxonomy" id="2099670"/>
    <lineage>
        <taxon>Bacteria</taxon>
        <taxon>Candidatus Dojkabacteria</taxon>
    </lineage>
</organism>
<reference evidence="1" key="1">
    <citation type="submission" date="2020-04" db="EMBL/GenBank/DDBJ databases">
        <authorList>
            <person name="Zhang T."/>
        </authorList>
    </citation>
    <scope>NUCLEOTIDE SEQUENCE</scope>
    <source>
        <strain evidence="1">HKST-UBA10</strain>
    </source>
</reference>